<dbReference type="EMBL" id="JACXAI010000022">
    <property type="protein sequence ID" value="MBD1381852.1"/>
    <property type="molecule type" value="Genomic_DNA"/>
</dbReference>
<dbReference type="Proteomes" id="UP000626844">
    <property type="component" value="Unassembled WGS sequence"/>
</dbReference>
<evidence type="ECO:0000313" key="2">
    <source>
        <dbReference type="EMBL" id="MBD1381852.1"/>
    </source>
</evidence>
<gene>
    <name evidence="2" type="ORF">IC621_16595</name>
</gene>
<proteinExistence type="predicted"/>
<reference evidence="2" key="1">
    <citation type="submission" date="2020-09" db="EMBL/GenBank/DDBJ databases">
        <title>A novel bacterium of genus Bacillus, isolated from South China Sea.</title>
        <authorList>
            <person name="Huang H."/>
            <person name="Mo K."/>
            <person name="Hu Y."/>
        </authorList>
    </citation>
    <scope>NUCLEOTIDE SEQUENCE</scope>
    <source>
        <strain evidence="2">IB182487</strain>
    </source>
</reference>
<evidence type="ECO:0000313" key="3">
    <source>
        <dbReference type="Proteomes" id="UP000626844"/>
    </source>
</evidence>
<feature type="transmembrane region" description="Helical" evidence="1">
    <location>
        <begin position="20"/>
        <end position="38"/>
    </location>
</feature>
<keyword evidence="1" id="KW-1133">Transmembrane helix</keyword>
<organism evidence="2 3">
    <name type="scientific">Metabacillus arenae</name>
    <dbReference type="NCBI Taxonomy" id="2771434"/>
    <lineage>
        <taxon>Bacteria</taxon>
        <taxon>Bacillati</taxon>
        <taxon>Bacillota</taxon>
        <taxon>Bacilli</taxon>
        <taxon>Bacillales</taxon>
        <taxon>Bacillaceae</taxon>
        <taxon>Metabacillus</taxon>
    </lineage>
</organism>
<keyword evidence="1" id="KW-0472">Membrane</keyword>
<sequence>MVGEIPFWRCCLWANSMKRILSLTLSLTAFVIIMMVNFKKNKMVQQWLNREELELEEPNVQSDIKKIKCQEEMIKSLLEHN</sequence>
<dbReference type="AlphaFoldDB" id="A0A926NPU1"/>
<comment type="caution">
    <text evidence="2">The sequence shown here is derived from an EMBL/GenBank/DDBJ whole genome shotgun (WGS) entry which is preliminary data.</text>
</comment>
<keyword evidence="3" id="KW-1185">Reference proteome</keyword>
<accession>A0A926NPU1</accession>
<name>A0A926NPU1_9BACI</name>
<keyword evidence="1" id="KW-0812">Transmembrane</keyword>
<dbReference type="RefSeq" id="WP_191159453.1">
    <property type="nucleotide sequence ID" value="NZ_JACXAI010000022.1"/>
</dbReference>
<protein>
    <submittedName>
        <fullName evidence="2">Uncharacterized protein</fullName>
    </submittedName>
</protein>
<evidence type="ECO:0000256" key="1">
    <source>
        <dbReference type="SAM" id="Phobius"/>
    </source>
</evidence>